<evidence type="ECO:0000313" key="2">
    <source>
        <dbReference type="EMBL" id="RKE97577.1"/>
    </source>
</evidence>
<dbReference type="InterPro" id="IPR029063">
    <property type="entry name" value="SAM-dependent_MTases_sf"/>
</dbReference>
<comment type="caution">
    <text evidence="2">The sequence shown here is derived from an EMBL/GenBank/DDBJ whole genome shotgun (WGS) entry which is preliminary data.</text>
</comment>
<dbReference type="SUPFAM" id="SSF53335">
    <property type="entry name" value="S-adenosyl-L-methionine-dependent methyltransferases"/>
    <property type="match status" value="1"/>
</dbReference>
<organism evidence="2 3">
    <name type="scientific">Sulfitobacter guttiformis</name>
    <dbReference type="NCBI Taxonomy" id="74349"/>
    <lineage>
        <taxon>Bacteria</taxon>
        <taxon>Pseudomonadati</taxon>
        <taxon>Pseudomonadota</taxon>
        <taxon>Alphaproteobacteria</taxon>
        <taxon>Rhodobacterales</taxon>
        <taxon>Roseobacteraceae</taxon>
        <taxon>Sulfitobacter</taxon>
    </lineage>
</organism>
<evidence type="ECO:0000259" key="1">
    <source>
        <dbReference type="Pfam" id="PF13649"/>
    </source>
</evidence>
<reference evidence="2 3" key="1">
    <citation type="submission" date="2018-09" db="EMBL/GenBank/DDBJ databases">
        <title>Genomic Encyclopedia of Archaeal and Bacterial Type Strains, Phase II (KMG-II): from individual species to whole genera.</title>
        <authorList>
            <person name="Goeker M."/>
        </authorList>
    </citation>
    <scope>NUCLEOTIDE SEQUENCE [LARGE SCALE GENOMIC DNA]</scope>
    <source>
        <strain evidence="2 3">DSM 11458</strain>
    </source>
</reference>
<feature type="domain" description="Methyltransferase" evidence="1">
    <location>
        <begin position="37"/>
        <end position="119"/>
    </location>
</feature>
<dbReference type="EMBL" id="RAQK01000001">
    <property type="protein sequence ID" value="RKE97577.1"/>
    <property type="molecule type" value="Genomic_DNA"/>
</dbReference>
<keyword evidence="2" id="KW-0808">Transferase</keyword>
<dbReference type="AlphaFoldDB" id="A0A420DTY8"/>
<proteinExistence type="predicted"/>
<dbReference type="OrthoDB" id="9804312at2"/>
<name>A0A420DTY8_9RHOB</name>
<dbReference type="STRING" id="1443111.Z949_251"/>
<accession>A0A420DTY8</accession>
<gene>
    <name evidence="2" type="ORF">C8N30_2188</name>
</gene>
<dbReference type="Pfam" id="PF13649">
    <property type="entry name" value="Methyltransf_25"/>
    <property type="match status" value="1"/>
</dbReference>
<dbReference type="InterPro" id="IPR041698">
    <property type="entry name" value="Methyltransf_25"/>
</dbReference>
<keyword evidence="2" id="KW-0489">Methyltransferase</keyword>
<dbReference type="GO" id="GO:0032259">
    <property type="term" value="P:methylation"/>
    <property type="evidence" value="ECO:0007669"/>
    <property type="project" value="UniProtKB-KW"/>
</dbReference>
<dbReference type="Gene3D" id="3.40.50.150">
    <property type="entry name" value="Vaccinia Virus protein VP39"/>
    <property type="match status" value="1"/>
</dbReference>
<sequence>MGFSAAWLGLREPADLAARDPSLLEAAGACVPEGGLVLDLGCGTGSTARAFASIGFSDLRWRFFDNDPALLAEAARNIPQAEMALGNLVDIDVLPLEGVSLVTASALLDLMPQCWVEALADKLWQAGIPFYAALNYDGRMGWTPELPLDGAVTKYFNRHQRTDKGIGIALGPKAGAEAALALRSRGFNVTFADSPWRLGAAQATLHAELLGGIGSAAAEAGLNDAAEWALARCAAVEKSEGMIGHTDLLAIVPARASA</sequence>
<evidence type="ECO:0000313" key="3">
    <source>
        <dbReference type="Proteomes" id="UP000284407"/>
    </source>
</evidence>
<dbReference type="Proteomes" id="UP000284407">
    <property type="component" value="Unassembled WGS sequence"/>
</dbReference>
<keyword evidence="3" id="KW-1185">Reference proteome</keyword>
<dbReference type="GO" id="GO:0008168">
    <property type="term" value="F:methyltransferase activity"/>
    <property type="evidence" value="ECO:0007669"/>
    <property type="project" value="UniProtKB-KW"/>
</dbReference>
<protein>
    <submittedName>
        <fullName evidence="2">Methyltransferase family protein</fullName>
    </submittedName>
</protein>